<reference evidence="2" key="1">
    <citation type="journal article" date="2020" name="Stud. Mycol.">
        <title>101 Dothideomycetes genomes: a test case for predicting lifestyles and emergence of pathogens.</title>
        <authorList>
            <person name="Haridas S."/>
            <person name="Albert R."/>
            <person name="Binder M."/>
            <person name="Bloem J."/>
            <person name="Labutti K."/>
            <person name="Salamov A."/>
            <person name="Andreopoulos B."/>
            <person name="Baker S."/>
            <person name="Barry K."/>
            <person name="Bills G."/>
            <person name="Bluhm B."/>
            <person name="Cannon C."/>
            <person name="Castanera R."/>
            <person name="Culley D."/>
            <person name="Daum C."/>
            <person name="Ezra D."/>
            <person name="Gonzalez J."/>
            <person name="Henrissat B."/>
            <person name="Kuo A."/>
            <person name="Liang C."/>
            <person name="Lipzen A."/>
            <person name="Lutzoni F."/>
            <person name="Magnuson J."/>
            <person name="Mondo S."/>
            <person name="Nolan M."/>
            <person name="Ohm R."/>
            <person name="Pangilinan J."/>
            <person name="Park H.-J."/>
            <person name="Ramirez L."/>
            <person name="Alfaro M."/>
            <person name="Sun H."/>
            <person name="Tritt A."/>
            <person name="Yoshinaga Y."/>
            <person name="Zwiers L.-H."/>
            <person name="Turgeon B."/>
            <person name="Goodwin S."/>
            <person name="Spatafora J."/>
            <person name="Crous P."/>
            <person name="Grigoriev I."/>
        </authorList>
    </citation>
    <scope>NUCLEOTIDE SEQUENCE</scope>
    <source>
        <strain evidence="2">CBS 119925</strain>
    </source>
</reference>
<feature type="region of interest" description="Disordered" evidence="1">
    <location>
        <begin position="1"/>
        <end position="32"/>
    </location>
</feature>
<dbReference type="Gene3D" id="3.40.50.150">
    <property type="entry name" value="Vaccinia Virus protein VP39"/>
    <property type="match status" value="1"/>
</dbReference>
<gene>
    <name evidence="2" type="ORF">M011DRAFT_471507</name>
</gene>
<dbReference type="InterPro" id="IPR029063">
    <property type="entry name" value="SAM-dependent_MTases_sf"/>
</dbReference>
<accession>A0A6A6V044</accession>
<feature type="compositionally biased region" description="Pro residues" evidence="1">
    <location>
        <begin position="16"/>
        <end position="26"/>
    </location>
</feature>
<protein>
    <submittedName>
        <fullName evidence="2">S-adenosyl-L-methionine-dependent methyltransferase</fullName>
    </submittedName>
</protein>
<dbReference type="SUPFAM" id="SSF53335">
    <property type="entry name" value="S-adenosyl-L-methionine-dependent methyltransferases"/>
    <property type="match status" value="1"/>
</dbReference>
<dbReference type="CDD" id="cd02440">
    <property type="entry name" value="AdoMet_MTases"/>
    <property type="match status" value="1"/>
</dbReference>
<dbReference type="PANTHER" id="PTHR43591">
    <property type="entry name" value="METHYLTRANSFERASE"/>
    <property type="match status" value="1"/>
</dbReference>
<sequence>MSHAGPSVDKTTPAGPSNPAPAPQPPATLTDDNLQNLQQLVIDTASEDDQDSTFGDNYSSYSTSLASSIFNYEYSNGRRYHAYRSGSYLLPNDEQEVDRLDMLHHIFLLCLGGKLYEAPISEPTRILDVGTGSGIWAIVVAEDNPQAEVLGTDLSPIQPSLVTPNLKFYIDDAEAEWVYPPHEHFDFIHIRGMAGAIKDWDRLIQQAYDNMVPGGWLEFQEPESWCHSDDDTVHRAVYLDRWQRLCNEASDRFGKQLRVSHTLLDRIKAAGFVDCHEKIVKVSLSNPPSGAAPAD</sequence>
<dbReference type="Proteomes" id="UP000799440">
    <property type="component" value="Unassembled WGS sequence"/>
</dbReference>
<dbReference type="AlphaFoldDB" id="A0A6A6V044"/>
<name>A0A6A6V044_9PLEO</name>
<evidence type="ECO:0000313" key="3">
    <source>
        <dbReference type="Proteomes" id="UP000799440"/>
    </source>
</evidence>
<dbReference type="EMBL" id="MU006598">
    <property type="protein sequence ID" value="KAF2743349.1"/>
    <property type="molecule type" value="Genomic_DNA"/>
</dbReference>
<evidence type="ECO:0000256" key="1">
    <source>
        <dbReference type="SAM" id="MobiDB-lite"/>
    </source>
</evidence>
<keyword evidence="2" id="KW-0808">Transferase</keyword>
<evidence type="ECO:0000313" key="2">
    <source>
        <dbReference type="EMBL" id="KAF2743349.1"/>
    </source>
</evidence>
<keyword evidence="2" id="KW-0489">Methyltransferase</keyword>
<organism evidence="2 3">
    <name type="scientific">Sporormia fimetaria CBS 119925</name>
    <dbReference type="NCBI Taxonomy" id="1340428"/>
    <lineage>
        <taxon>Eukaryota</taxon>
        <taxon>Fungi</taxon>
        <taxon>Dikarya</taxon>
        <taxon>Ascomycota</taxon>
        <taxon>Pezizomycotina</taxon>
        <taxon>Dothideomycetes</taxon>
        <taxon>Pleosporomycetidae</taxon>
        <taxon>Pleosporales</taxon>
        <taxon>Sporormiaceae</taxon>
        <taxon>Sporormia</taxon>
    </lineage>
</organism>
<dbReference type="GO" id="GO:0032259">
    <property type="term" value="P:methylation"/>
    <property type="evidence" value="ECO:0007669"/>
    <property type="project" value="UniProtKB-KW"/>
</dbReference>
<dbReference type="PANTHER" id="PTHR43591:SF10">
    <property type="entry name" value="ABC TRANSMEMBRANE TYPE-1 DOMAIN-CONTAINING PROTEIN-RELATED"/>
    <property type="match status" value="1"/>
</dbReference>
<dbReference type="GO" id="GO:0008168">
    <property type="term" value="F:methyltransferase activity"/>
    <property type="evidence" value="ECO:0007669"/>
    <property type="project" value="UniProtKB-KW"/>
</dbReference>
<dbReference type="OrthoDB" id="2013972at2759"/>
<proteinExistence type="predicted"/>
<dbReference type="Pfam" id="PF13489">
    <property type="entry name" value="Methyltransf_23"/>
    <property type="match status" value="1"/>
</dbReference>
<keyword evidence="3" id="KW-1185">Reference proteome</keyword>